<sequence length="468" mass="51992">MLIRKNNLQKSEAGKSTPQPAPAANVAELKTRPAAENRTQPAANTSSGSAVPAARQTDNRTSQRRIIRAQLYDQIDAGKAAMMGRDKLLVQIETVIRRICDEQRLQLSRQEEEAIATEMLDEMTGIGPIQPLLSDDTVNDILVNGAGQVFVERFGKLELSPITFIDEEHVFNTAQRIAAAVGRRIDEASPMVDARLPDGSRVNVITYPLAIDGTTISIRKFMRRNLSLEMLAERRCMSYAMADVLNKAMQARVNVIVSGGTGAGKTTLLNALSQKIGSTDRIITIEDAAELQLQQEHVVRLETRPVSAEGTGRIDQRDLMRNALRMRPDRIILGEVRGGESFDMLQAMNTGHDGSLCTVHANTSRDAIQRLENMVMMANMQLPLMAIRRQIASAVHLIVQIERMRDGMRRVVSITEVCGMENEVIQLQDLFSFNIQGMDGQGLLTGEYVQHMQRPQFYSDKAHLFDAQ</sequence>
<keyword evidence="7" id="KW-1185">Reference proteome</keyword>
<dbReference type="GO" id="GO:0016887">
    <property type="term" value="F:ATP hydrolysis activity"/>
    <property type="evidence" value="ECO:0007669"/>
    <property type="project" value="InterPro"/>
</dbReference>
<feature type="compositionally biased region" description="Polar residues" evidence="2">
    <location>
        <begin position="1"/>
        <end position="18"/>
    </location>
</feature>
<dbReference type="Pfam" id="PF00437">
    <property type="entry name" value="T2SSE"/>
    <property type="match status" value="1"/>
</dbReference>
<evidence type="ECO:0000313" key="6">
    <source>
        <dbReference type="Proteomes" id="UP000029257"/>
    </source>
</evidence>
<dbReference type="EMBL" id="JQOH01000004">
    <property type="protein sequence ID" value="KGA28597.1"/>
    <property type="molecule type" value="Genomic_DNA"/>
</dbReference>
<dbReference type="CDD" id="cd01130">
    <property type="entry name" value="VirB11-like_ATPase"/>
    <property type="match status" value="1"/>
</dbReference>
<proteinExistence type="inferred from homology"/>
<evidence type="ECO:0000313" key="7">
    <source>
        <dbReference type="Proteomes" id="UP000029436"/>
    </source>
</evidence>
<dbReference type="PANTHER" id="PTHR30486:SF15">
    <property type="entry name" value="TYPE II_IV SECRETION SYSTEM ATPASE"/>
    <property type="match status" value="1"/>
</dbReference>
<dbReference type="InterPro" id="IPR050921">
    <property type="entry name" value="T4SS_GSP_E_ATPase"/>
</dbReference>
<comment type="similarity">
    <text evidence="1">Belongs to the GSP E family.</text>
</comment>
<dbReference type="Gene3D" id="3.40.50.300">
    <property type="entry name" value="P-loop containing nucleotide triphosphate hydrolases"/>
    <property type="match status" value="1"/>
</dbReference>
<gene>
    <name evidence="4" type="ORF">JV38_07540</name>
    <name evidence="5" type="ORF">KU73_11260</name>
</gene>
<reference evidence="6 7" key="1">
    <citation type="submission" date="2014-08" db="EMBL/GenBank/DDBJ databases">
        <title>Genome sequences of NCPPB Pectobacterium isolates.</title>
        <authorList>
            <person name="Glover R.H."/>
            <person name="Sapp M."/>
            <person name="Elphinstone J."/>
        </authorList>
    </citation>
    <scope>NUCLEOTIDE SEQUENCE [LARGE SCALE GENOMIC DNA]</scope>
    <source>
        <strain evidence="4 6">NCPPB 3701</strain>
        <strain evidence="5 7">NCPPB3702</strain>
    </source>
</reference>
<dbReference type="Proteomes" id="UP000029436">
    <property type="component" value="Unassembled WGS sequence"/>
</dbReference>
<evidence type="ECO:0000313" key="4">
    <source>
        <dbReference type="EMBL" id="KFX08570.1"/>
    </source>
</evidence>
<dbReference type="EMBL" id="JQHP01000003">
    <property type="protein sequence ID" value="KFX08570.1"/>
    <property type="molecule type" value="Genomic_DNA"/>
</dbReference>
<dbReference type="InterPro" id="IPR027417">
    <property type="entry name" value="P-loop_NTPase"/>
</dbReference>
<dbReference type="InterPro" id="IPR001482">
    <property type="entry name" value="T2SS/T4SS_dom"/>
</dbReference>
<feature type="region of interest" description="Disordered" evidence="2">
    <location>
        <begin position="1"/>
        <end position="62"/>
    </location>
</feature>
<evidence type="ECO:0000256" key="2">
    <source>
        <dbReference type="SAM" id="MobiDB-lite"/>
    </source>
</evidence>
<dbReference type="Proteomes" id="UP000029257">
    <property type="component" value="Unassembled WGS sequence"/>
</dbReference>
<dbReference type="Gene3D" id="3.30.450.380">
    <property type="match status" value="1"/>
</dbReference>
<dbReference type="SUPFAM" id="SSF52540">
    <property type="entry name" value="P-loop containing nucleoside triphosphate hydrolases"/>
    <property type="match status" value="1"/>
</dbReference>
<dbReference type="PANTHER" id="PTHR30486">
    <property type="entry name" value="TWITCHING MOTILITY PROTEIN PILT"/>
    <property type="match status" value="1"/>
</dbReference>
<evidence type="ECO:0000256" key="1">
    <source>
        <dbReference type="ARBA" id="ARBA00006611"/>
    </source>
</evidence>
<protein>
    <submittedName>
        <fullName evidence="4">Pilus assembly protein CpaF</fullName>
    </submittedName>
</protein>
<comment type="caution">
    <text evidence="4">The sequence shown here is derived from an EMBL/GenBank/DDBJ whole genome shotgun (WGS) entry which is preliminary data.</text>
</comment>
<feature type="compositionally biased region" description="Polar residues" evidence="2">
    <location>
        <begin position="37"/>
        <end position="49"/>
    </location>
</feature>
<organism evidence="4 6">
    <name type="scientific">Pectobacterium wasabiae</name>
    <dbReference type="NCBI Taxonomy" id="55208"/>
    <lineage>
        <taxon>Bacteria</taxon>
        <taxon>Pseudomonadati</taxon>
        <taxon>Pseudomonadota</taxon>
        <taxon>Gammaproteobacteria</taxon>
        <taxon>Enterobacterales</taxon>
        <taxon>Pectobacteriaceae</taxon>
        <taxon>Pectobacterium</taxon>
    </lineage>
</organism>
<name>A0AAW3ENS1_9GAMM</name>
<dbReference type="AlphaFoldDB" id="A0AAW3ENS1"/>
<accession>A0AAW3ENS1</accession>
<dbReference type="RefSeq" id="WP_039477914.1">
    <property type="nucleotide sequence ID" value="NZ_JQHP01000003.1"/>
</dbReference>
<feature type="domain" description="Bacterial type II secretion system protein E" evidence="3">
    <location>
        <begin position="124"/>
        <end position="400"/>
    </location>
</feature>
<evidence type="ECO:0000259" key="3">
    <source>
        <dbReference type="Pfam" id="PF00437"/>
    </source>
</evidence>
<evidence type="ECO:0000313" key="5">
    <source>
        <dbReference type="EMBL" id="KGA28597.1"/>
    </source>
</evidence>